<reference evidence="3" key="1">
    <citation type="journal article" date="2019" name="Int. J. Syst. Evol. Microbiol.">
        <title>The Global Catalogue of Microorganisms (GCM) 10K type strain sequencing project: providing services to taxonomists for standard genome sequencing and annotation.</title>
        <authorList>
            <consortium name="The Broad Institute Genomics Platform"/>
            <consortium name="The Broad Institute Genome Sequencing Center for Infectious Disease"/>
            <person name="Wu L."/>
            <person name="Ma J."/>
        </authorList>
    </citation>
    <scope>NUCLEOTIDE SEQUENCE [LARGE SCALE GENOMIC DNA]</scope>
    <source>
        <strain evidence="3">CCM 9147</strain>
    </source>
</reference>
<evidence type="ECO:0000259" key="1">
    <source>
        <dbReference type="Pfam" id="PF00128"/>
    </source>
</evidence>
<accession>A0ABW4DKS8</accession>
<evidence type="ECO:0000313" key="3">
    <source>
        <dbReference type="Proteomes" id="UP001597340"/>
    </source>
</evidence>
<sequence length="121" mass="13616">MDSKSILSARPNQAITAAVQVIRYGEVAGLDDLDQDSPDTANELRNWIKWLLNESGVDGLRVDTVKHVPKGFLKDFDGGCHCCRSRQRLRQYTNPKTKKRGLACDLRKSSWFDHVPDCASI</sequence>
<dbReference type="Gene3D" id="3.20.20.80">
    <property type="entry name" value="Glycosidases"/>
    <property type="match status" value="1"/>
</dbReference>
<dbReference type="SUPFAM" id="SSF51445">
    <property type="entry name" value="(Trans)glycosidases"/>
    <property type="match status" value="1"/>
</dbReference>
<dbReference type="Proteomes" id="UP001597340">
    <property type="component" value="Unassembled WGS sequence"/>
</dbReference>
<dbReference type="RefSeq" id="WP_229524184.1">
    <property type="nucleotide sequence ID" value="NZ_JAFFQR010000063.1"/>
</dbReference>
<dbReference type="EMBL" id="JBHTNZ010000047">
    <property type="protein sequence ID" value="MFD1463875.1"/>
    <property type="molecule type" value="Genomic_DNA"/>
</dbReference>
<dbReference type="GO" id="GO:0016787">
    <property type="term" value="F:hydrolase activity"/>
    <property type="evidence" value="ECO:0007669"/>
    <property type="project" value="UniProtKB-KW"/>
</dbReference>
<name>A0ABW4DKS8_9BACL</name>
<protein>
    <submittedName>
        <fullName evidence="2">Alpha-amylase family glycosyl hydrolase</fullName>
    </submittedName>
</protein>
<feature type="domain" description="Glycosyl hydrolase family 13 catalytic" evidence="1">
    <location>
        <begin position="26"/>
        <end position="70"/>
    </location>
</feature>
<keyword evidence="3" id="KW-1185">Reference proteome</keyword>
<dbReference type="InterPro" id="IPR006047">
    <property type="entry name" value="GH13_cat_dom"/>
</dbReference>
<comment type="caution">
    <text evidence="2">The sequence shown here is derived from an EMBL/GenBank/DDBJ whole genome shotgun (WGS) entry which is preliminary data.</text>
</comment>
<dbReference type="Pfam" id="PF00128">
    <property type="entry name" value="Alpha-amylase"/>
    <property type="match status" value="1"/>
</dbReference>
<keyword evidence="2" id="KW-0378">Hydrolase</keyword>
<evidence type="ECO:0000313" key="2">
    <source>
        <dbReference type="EMBL" id="MFD1463875.1"/>
    </source>
</evidence>
<organism evidence="2 3">
    <name type="scientific">Paenibacillus farraposensis</name>
    <dbReference type="NCBI Taxonomy" id="2807095"/>
    <lineage>
        <taxon>Bacteria</taxon>
        <taxon>Bacillati</taxon>
        <taxon>Bacillota</taxon>
        <taxon>Bacilli</taxon>
        <taxon>Bacillales</taxon>
        <taxon>Paenibacillaceae</taxon>
        <taxon>Paenibacillus</taxon>
    </lineage>
</organism>
<gene>
    <name evidence="2" type="ORF">ACFQ5D_21530</name>
</gene>
<proteinExistence type="predicted"/>
<dbReference type="InterPro" id="IPR017853">
    <property type="entry name" value="GH"/>
</dbReference>